<comment type="caution">
    <text evidence="2">The sequence shown here is derived from an EMBL/GenBank/DDBJ whole genome shotgun (WGS) entry which is preliminary data.</text>
</comment>
<keyword evidence="1" id="KW-0472">Membrane</keyword>
<evidence type="ECO:0000256" key="1">
    <source>
        <dbReference type="SAM" id="Phobius"/>
    </source>
</evidence>
<name>A0A830ZXH3_ERWAM</name>
<protein>
    <submittedName>
        <fullName evidence="2">Uncharacterized protein</fullName>
    </submittedName>
</protein>
<accession>A0A830ZXH3</accession>
<proteinExistence type="predicted"/>
<evidence type="ECO:0000313" key="2">
    <source>
        <dbReference type="EMBL" id="CCO92103.1"/>
    </source>
</evidence>
<keyword evidence="1" id="KW-1133">Transmembrane helix</keyword>
<evidence type="ECO:0000313" key="3">
    <source>
        <dbReference type="Proteomes" id="UP000013111"/>
    </source>
</evidence>
<dbReference type="AlphaFoldDB" id="A0A830ZXH3"/>
<gene>
    <name evidence="2" type="ORF">BN437_0124</name>
</gene>
<organism evidence="2 3">
    <name type="scientific">Erwinia amylovora NBRC 12687 = CFBP 1232</name>
    <dbReference type="NCBI Taxonomy" id="1219359"/>
    <lineage>
        <taxon>Bacteria</taxon>
        <taxon>Pseudomonadati</taxon>
        <taxon>Pseudomonadota</taxon>
        <taxon>Gammaproteobacteria</taxon>
        <taxon>Enterobacterales</taxon>
        <taxon>Erwiniaceae</taxon>
        <taxon>Erwinia</taxon>
    </lineage>
</organism>
<reference evidence="2 3" key="1">
    <citation type="submission" date="2012-11" db="EMBL/GenBank/DDBJ databases">
        <authorList>
            <person name="Linke B."/>
        </authorList>
    </citation>
    <scope>NUCLEOTIDE SEQUENCE [LARGE SCALE GENOMIC DNA]</scope>
    <source>
        <strain evidence="3">CFBP 1232</strain>
    </source>
</reference>
<dbReference type="EMBL" id="CAPB01000002">
    <property type="protein sequence ID" value="CCO92103.1"/>
    <property type="molecule type" value="Genomic_DNA"/>
</dbReference>
<dbReference type="Proteomes" id="UP000013111">
    <property type="component" value="Unassembled WGS sequence"/>
</dbReference>
<keyword evidence="1" id="KW-0812">Transmembrane</keyword>
<feature type="transmembrane region" description="Helical" evidence="1">
    <location>
        <begin position="45"/>
        <end position="68"/>
    </location>
</feature>
<reference evidence="2 3" key="2">
    <citation type="submission" date="2013-04" db="EMBL/GenBank/DDBJ databases">
        <title>Comparative genomics of 12 strains of Erwinia amylovora identifies a pan-genome with a large conserved core and provides insights into host specificity.</title>
        <authorList>
            <person name="Mann R.A."/>
            <person name="Smits T.H.M."/>
            <person name="Buehlmann A."/>
            <person name="Blom J."/>
            <person name="Goesmann A."/>
            <person name="Frey J.E."/>
            <person name="Plummer K.M."/>
            <person name="Beer S.V."/>
            <person name="Luck J."/>
            <person name="Duffy B."/>
            <person name="Rodoni B."/>
        </authorList>
    </citation>
    <scope>NUCLEOTIDE SEQUENCE [LARGE SCALE GENOMIC DNA]</scope>
    <source>
        <strain evidence="3">CFBP 1232</strain>
    </source>
</reference>
<sequence>MIGVSAAIFTSHDGFFQLASVGKAHIDKLCARMIPGVKKNLQQRLFLLTAIRLLFTASRSLCLIILIFSPP</sequence>